<dbReference type="Pfam" id="PF00534">
    <property type="entry name" value="Glycos_transf_1"/>
    <property type="match status" value="1"/>
</dbReference>
<evidence type="ECO:0000259" key="2">
    <source>
        <dbReference type="Pfam" id="PF13579"/>
    </source>
</evidence>
<protein>
    <submittedName>
        <fullName evidence="3">Glycosyltransferase WbuB</fullName>
    </submittedName>
</protein>
<dbReference type="AlphaFoldDB" id="A0A426DRQ8"/>
<organism evidence="3 4">
    <name type="scientific">Schaedlerella arabinosiphila</name>
    <dbReference type="NCBI Taxonomy" id="2044587"/>
    <lineage>
        <taxon>Bacteria</taxon>
        <taxon>Bacillati</taxon>
        <taxon>Bacillota</taxon>
        <taxon>Clostridia</taxon>
        <taxon>Lachnospirales</taxon>
        <taxon>Lachnospiraceae</taxon>
        <taxon>Schaedlerella</taxon>
    </lineage>
</organism>
<dbReference type="SUPFAM" id="SSF53756">
    <property type="entry name" value="UDP-Glycosyltransferase/glycogen phosphorylase"/>
    <property type="match status" value="1"/>
</dbReference>
<evidence type="ECO:0000313" key="4">
    <source>
        <dbReference type="Proteomes" id="UP000274920"/>
    </source>
</evidence>
<feature type="domain" description="Glycosyl transferase family 1" evidence="1">
    <location>
        <begin position="226"/>
        <end position="387"/>
    </location>
</feature>
<keyword evidence="3" id="KW-0808">Transferase</keyword>
<dbReference type="PANTHER" id="PTHR45947:SF3">
    <property type="entry name" value="SULFOQUINOVOSYL TRANSFERASE SQD2"/>
    <property type="match status" value="1"/>
</dbReference>
<keyword evidence="4" id="KW-1185">Reference proteome</keyword>
<dbReference type="Proteomes" id="UP000274920">
    <property type="component" value="Unassembled WGS sequence"/>
</dbReference>
<comment type="caution">
    <text evidence="3">The sequence shown here is derived from an EMBL/GenBank/DDBJ whole genome shotgun (WGS) entry which is preliminary data.</text>
</comment>
<dbReference type="InterPro" id="IPR050194">
    <property type="entry name" value="Glycosyltransferase_grp1"/>
</dbReference>
<accession>A0A426DRQ8</accession>
<proteinExistence type="predicted"/>
<sequence>MERKSQIPRKTHILVISQYFYPETFRINDMASEWVKRGYKVTVLTGIPNYPMGKFFEGYGYRSRRKERWNGMEIIRIPLIPRGNSSVGMVANYLSFAVSGFIWKAMTDIRADLVFTFEVSPMTQALIGCWYKKKYHVPHYLYVTDLWPENVESVTGIHSKAVIYPIQKMVDYVYKNCDRIFTCSQSFIEPISQRGISKARIEFWPQYAEDFYRPVKKEDSLEKPKDEVLNLVFAGSVGYAQGLGILVEAAKILKSENRRVCFHIIGDGRYLPKLQESIKANNLEDSFNLIPRKPAEEIPKYLAWADALLITLSKSDVFSITIPAKTQSCMACGKPILVSADGEVQEIIREADAGLCSDAEDVCGFVDNIKSFMELSTDRRNELASNALHYSETHFNKERLLGRLDEIFKIGA</sequence>
<dbReference type="GO" id="GO:0016758">
    <property type="term" value="F:hexosyltransferase activity"/>
    <property type="evidence" value="ECO:0007669"/>
    <property type="project" value="TreeGrafter"/>
</dbReference>
<dbReference type="InterPro" id="IPR028098">
    <property type="entry name" value="Glyco_trans_4-like_N"/>
</dbReference>
<evidence type="ECO:0000313" key="3">
    <source>
        <dbReference type="EMBL" id="RRK35364.1"/>
    </source>
</evidence>
<reference evidence="3" key="1">
    <citation type="submission" date="2018-10" db="EMBL/GenBank/DDBJ databases">
        <title>Schaedlerella arabinophila gen. nov. sp. nov., isolated from the mouse intestinal tract and comparative analysis with the genome of the closely related altered Schaedler flora strain ASF502.</title>
        <authorList>
            <person name="Miyake S."/>
            <person name="Soh M."/>
            <person name="Seedorf H."/>
        </authorList>
    </citation>
    <scope>NUCLEOTIDE SEQUENCE [LARGE SCALE GENOMIC DNA]</scope>
    <source>
        <strain evidence="3">DSM 106076</strain>
    </source>
</reference>
<dbReference type="Gene3D" id="3.40.50.2000">
    <property type="entry name" value="Glycogen Phosphorylase B"/>
    <property type="match status" value="2"/>
</dbReference>
<name>A0A426DRQ8_9FIRM</name>
<evidence type="ECO:0000259" key="1">
    <source>
        <dbReference type="Pfam" id="PF00534"/>
    </source>
</evidence>
<dbReference type="Pfam" id="PF13579">
    <property type="entry name" value="Glyco_trans_4_4"/>
    <property type="match status" value="1"/>
</dbReference>
<gene>
    <name evidence="3" type="ORF">EBB54_14815</name>
</gene>
<feature type="domain" description="Glycosyltransferase subfamily 4-like N-terminal" evidence="2">
    <location>
        <begin position="26"/>
        <end position="204"/>
    </location>
</feature>
<dbReference type="InterPro" id="IPR001296">
    <property type="entry name" value="Glyco_trans_1"/>
</dbReference>
<dbReference type="CDD" id="cd03794">
    <property type="entry name" value="GT4_WbuB-like"/>
    <property type="match status" value="1"/>
</dbReference>
<dbReference type="PANTHER" id="PTHR45947">
    <property type="entry name" value="SULFOQUINOVOSYL TRANSFERASE SQD2"/>
    <property type="match status" value="1"/>
</dbReference>
<dbReference type="EMBL" id="RHJS01000002">
    <property type="protein sequence ID" value="RRK35364.1"/>
    <property type="molecule type" value="Genomic_DNA"/>
</dbReference>